<dbReference type="Proteomes" id="UP000051952">
    <property type="component" value="Unassembled WGS sequence"/>
</dbReference>
<dbReference type="OMA" id="DARYYPV"/>
<reference evidence="3" key="1">
    <citation type="submission" date="2015-09" db="EMBL/GenBank/DDBJ databases">
        <authorList>
            <consortium name="Pathogen Informatics"/>
        </authorList>
    </citation>
    <scope>NUCLEOTIDE SEQUENCE [LARGE SCALE GENOMIC DNA]</scope>
    <source>
        <strain evidence="3">Lake Konstanz</strain>
    </source>
</reference>
<evidence type="ECO:0000256" key="1">
    <source>
        <dbReference type="SAM" id="MobiDB-lite"/>
    </source>
</evidence>
<dbReference type="PANTHER" id="PTHR38828:SF3">
    <property type="match status" value="1"/>
</dbReference>
<gene>
    <name evidence="2" type="ORF">BSAL_48385</name>
</gene>
<organism evidence="2 3">
    <name type="scientific">Bodo saltans</name>
    <name type="common">Flagellated protozoan</name>
    <dbReference type="NCBI Taxonomy" id="75058"/>
    <lineage>
        <taxon>Eukaryota</taxon>
        <taxon>Discoba</taxon>
        <taxon>Euglenozoa</taxon>
        <taxon>Kinetoplastea</taxon>
        <taxon>Metakinetoplastina</taxon>
        <taxon>Eubodonida</taxon>
        <taxon>Bodonidae</taxon>
        <taxon>Bodo</taxon>
    </lineage>
</organism>
<dbReference type="VEuPathDB" id="TriTrypDB:BSAL_48385"/>
<dbReference type="EMBL" id="CYKH01002252">
    <property type="protein sequence ID" value="CUI15555.1"/>
    <property type="molecule type" value="Genomic_DNA"/>
</dbReference>
<sequence>MTHEEIEKTATRMCDSEVERRKNELQTLDKKFYPHAPRQVMAKEQIDASVARQVDDEMQRRSKRNETLHTKHYKDDEAKRLTTSELEESVRRIYEETLRLKHENRHKMDEKYTFKNKSDSIKRLDGDQVKASAIRLAVPKKREFSTEDFNKAYGF</sequence>
<accession>A0A0S4KRE5</accession>
<proteinExistence type="predicted"/>
<evidence type="ECO:0000313" key="2">
    <source>
        <dbReference type="EMBL" id="CUI15555.1"/>
    </source>
</evidence>
<protein>
    <submittedName>
        <fullName evidence="2">Uncharacterized protein</fullName>
    </submittedName>
</protein>
<dbReference type="PANTHER" id="PTHR38828">
    <property type="match status" value="1"/>
</dbReference>
<feature type="compositionally biased region" description="Basic and acidic residues" evidence="1">
    <location>
        <begin position="53"/>
        <end position="71"/>
    </location>
</feature>
<evidence type="ECO:0000313" key="3">
    <source>
        <dbReference type="Proteomes" id="UP000051952"/>
    </source>
</evidence>
<name>A0A0S4KRE5_BODSA</name>
<feature type="region of interest" description="Disordered" evidence="1">
    <location>
        <begin position="52"/>
        <end position="71"/>
    </location>
</feature>
<dbReference type="AlphaFoldDB" id="A0A0S4KRE5"/>
<dbReference type="InterPro" id="IPR039963">
    <property type="entry name" value="Unchar_22kDa"/>
</dbReference>
<keyword evidence="3" id="KW-1185">Reference proteome</keyword>
<dbReference type="OrthoDB" id="272459at2759"/>